<sequence length="534" mass="58837">MLNAIVSLGASLLPRRLKGWGSTPSQFLMNRSRPIGNAGHYADLDKPTPEAHTQALAELWPQIQERGFKPHILNFHPGISRILRAPEAVNSPVYTSVEDTGQASADSSPPTFVVEPDAPELHAEEFLREDSEATGPGAVYHQKATKAPNTSYGSLSQTGPESMSQDVEISVPDANSPSGCSDEALFKLIYPDDNFLGAQFLKSKELHLTFGGKFGRQLRWENQKASVDSFIHCCAKDKTHSLTVVLEPTQTDYDPWERRRTLEHLFDRLKKPLTTRLNGSDALSLFSRISITVPDEHEDENIMSPPSLRNNPSSARNVQDTDWGKIDIRSASNLREDEREGVNIMSLPLPRVGNNAFGWNVQNAEQDKIDISSASNLREFLWNGPFQQLSKNFLYPAAGLTLLSVTGCVISLEDAIELLRPCSSLETIELRTVHGDPDALERLTLKSGSKFKFALKELSITSSVDLTPILALIAWVQKPELILSFSDNGSQDANALSCASASFLPQNAVLKFKGNFSQQTVDTLKGSGWIVNQD</sequence>
<dbReference type="HOGENOM" id="CLU_510034_0_0_1"/>
<protein>
    <submittedName>
        <fullName evidence="2">Uncharacterized protein</fullName>
    </submittedName>
</protein>
<gene>
    <name evidence="2" type="ORF">M413DRAFT_27290</name>
</gene>
<proteinExistence type="predicted"/>
<dbReference type="Proteomes" id="UP000053424">
    <property type="component" value="Unassembled WGS sequence"/>
</dbReference>
<organism evidence="2 3">
    <name type="scientific">Hebeloma cylindrosporum</name>
    <dbReference type="NCBI Taxonomy" id="76867"/>
    <lineage>
        <taxon>Eukaryota</taxon>
        <taxon>Fungi</taxon>
        <taxon>Dikarya</taxon>
        <taxon>Basidiomycota</taxon>
        <taxon>Agaricomycotina</taxon>
        <taxon>Agaricomycetes</taxon>
        <taxon>Agaricomycetidae</taxon>
        <taxon>Agaricales</taxon>
        <taxon>Agaricineae</taxon>
        <taxon>Hymenogastraceae</taxon>
        <taxon>Hebeloma</taxon>
    </lineage>
</organism>
<reference evidence="2 3" key="1">
    <citation type="submission" date="2014-04" db="EMBL/GenBank/DDBJ databases">
        <authorList>
            <consortium name="DOE Joint Genome Institute"/>
            <person name="Kuo A."/>
            <person name="Gay G."/>
            <person name="Dore J."/>
            <person name="Kohler A."/>
            <person name="Nagy L.G."/>
            <person name="Floudas D."/>
            <person name="Copeland A."/>
            <person name="Barry K.W."/>
            <person name="Cichocki N."/>
            <person name="Veneault-Fourrey C."/>
            <person name="LaButti K."/>
            <person name="Lindquist E.A."/>
            <person name="Lipzen A."/>
            <person name="Lundell T."/>
            <person name="Morin E."/>
            <person name="Murat C."/>
            <person name="Sun H."/>
            <person name="Tunlid A."/>
            <person name="Henrissat B."/>
            <person name="Grigoriev I.V."/>
            <person name="Hibbett D.S."/>
            <person name="Martin F."/>
            <person name="Nordberg H.P."/>
            <person name="Cantor M.N."/>
            <person name="Hua S.X."/>
        </authorList>
    </citation>
    <scope>NUCLEOTIDE SEQUENCE [LARGE SCALE GENOMIC DNA]</scope>
    <source>
        <strain evidence="3">h7</strain>
    </source>
</reference>
<accession>A0A0C2YL03</accession>
<keyword evidence="3" id="KW-1185">Reference proteome</keyword>
<reference evidence="3" key="2">
    <citation type="submission" date="2015-01" db="EMBL/GenBank/DDBJ databases">
        <title>Evolutionary Origins and Diversification of the Mycorrhizal Mutualists.</title>
        <authorList>
            <consortium name="DOE Joint Genome Institute"/>
            <consortium name="Mycorrhizal Genomics Consortium"/>
            <person name="Kohler A."/>
            <person name="Kuo A."/>
            <person name="Nagy L.G."/>
            <person name="Floudas D."/>
            <person name="Copeland A."/>
            <person name="Barry K.W."/>
            <person name="Cichocki N."/>
            <person name="Veneault-Fourrey C."/>
            <person name="LaButti K."/>
            <person name="Lindquist E.A."/>
            <person name="Lipzen A."/>
            <person name="Lundell T."/>
            <person name="Morin E."/>
            <person name="Murat C."/>
            <person name="Riley R."/>
            <person name="Ohm R."/>
            <person name="Sun H."/>
            <person name="Tunlid A."/>
            <person name="Henrissat B."/>
            <person name="Grigoriev I.V."/>
            <person name="Hibbett D.S."/>
            <person name="Martin F."/>
        </authorList>
    </citation>
    <scope>NUCLEOTIDE SEQUENCE [LARGE SCALE GENOMIC DNA]</scope>
    <source>
        <strain evidence="3">h7</strain>
    </source>
</reference>
<dbReference type="EMBL" id="KN831779">
    <property type="protein sequence ID" value="KIM41692.1"/>
    <property type="molecule type" value="Genomic_DNA"/>
</dbReference>
<evidence type="ECO:0000256" key="1">
    <source>
        <dbReference type="SAM" id="MobiDB-lite"/>
    </source>
</evidence>
<feature type="compositionally biased region" description="Polar residues" evidence="1">
    <location>
        <begin position="147"/>
        <end position="174"/>
    </location>
</feature>
<feature type="region of interest" description="Disordered" evidence="1">
    <location>
        <begin position="141"/>
        <end position="174"/>
    </location>
</feature>
<name>A0A0C2YL03_HEBCY</name>
<evidence type="ECO:0000313" key="3">
    <source>
        <dbReference type="Proteomes" id="UP000053424"/>
    </source>
</evidence>
<dbReference type="OrthoDB" id="3069034at2759"/>
<evidence type="ECO:0000313" key="2">
    <source>
        <dbReference type="EMBL" id="KIM41692.1"/>
    </source>
</evidence>
<feature type="region of interest" description="Disordered" evidence="1">
    <location>
        <begin position="298"/>
        <end position="319"/>
    </location>
</feature>
<dbReference type="AlphaFoldDB" id="A0A0C2YL03"/>
<feature type="compositionally biased region" description="Polar residues" evidence="1">
    <location>
        <begin position="307"/>
        <end position="319"/>
    </location>
</feature>